<proteinExistence type="predicted"/>
<feature type="domain" description="CBS" evidence="2">
    <location>
        <begin position="9"/>
        <end position="66"/>
    </location>
</feature>
<dbReference type="InterPro" id="IPR000644">
    <property type="entry name" value="CBS_dom"/>
</dbReference>
<dbReference type="InterPro" id="IPR017036">
    <property type="entry name" value="Lmo0553-like"/>
</dbReference>
<dbReference type="PROSITE" id="PS51371">
    <property type="entry name" value="CBS"/>
    <property type="match status" value="1"/>
</dbReference>
<dbReference type="InterPro" id="IPR046342">
    <property type="entry name" value="CBS_dom_sf"/>
</dbReference>
<dbReference type="Gene3D" id="3.10.580.10">
    <property type="entry name" value="CBS-domain"/>
    <property type="match status" value="1"/>
</dbReference>
<reference evidence="3 4" key="1">
    <citation type="submission" date="2016-09" db="EMBL/GenBank/DDBJ databases">
        <title>Complete genome sequence of the Lysinibacillus sphaericus LMG 22257, a specie of Bacillus with ureolytic activity that can effectively biodeposit calcium carbonate.</title>
        <authorList>
            <person name="Yan W."/>
        </authorList>
    </citation>
    <scope>NUCLEOTIDE SEQUENCE [LARGE SCALE GENOMIC DNA]</scope>
    <source>
        <strain evidence="3 4">LMG 22257</strain>
    </source>
</reference>
<evidence type="ECO:0000313" key="4">
    <source>
        <dbReference type="Proteomes" id="UP000185746"/>
    </source>
</evidence>
<dbReference type="PIRSF" id="PIRSF035040">
    <property type="entry name" value="UCP035040_CBS_Lmo0553"/>
    <property type="match status" value="1"/>
</dbReference>
<dbReference type="AlphaFoldDB" id="A0A1D8JCH3"/>
<protein>
    <recommendedName>
        <fullName evidence="2">CBS domain-containing protein</fullName>
    </recommendedName>
</protein>
<dbReference type="Proteomes" id="UP000185746">
    <property type="component" value="Chromosome"/>
</dbReference>
<evidence type="ECO:0000256" key="1">
    <source>
        <dbReference type="PROSITE-ProRule" id="PRU00703"/>
    </source>
</evidence>
<dbReference type="KEGG" id="surl:BI350_01455"/>
<sequence>MFVRDLYLDLHEVVTVNNNQSVQDVYDTLKKSGYRCIPVVNEEGHYKGMVYKVHVMEDIYENNGAEKNNIDHLLKHHDLYIHQRSPFLNALLEIKALPFISVVEDGKLIGILTHNKVESVLEDAFGLHTGGINITISSIEAKGMIEKLTKTLRGENIEGMFTLDNGSVVARRVVITLESGKSEAEIQDIKDRLENNGFRILHIDYLESRQ</sequence>
<keyword evidence="4" id="KW-1185">Reference proteome</keyword>
<evidence type="ECO:0000313" key="3">
    <source>
        <dbReference type="EMBL" id="AOV06403.1"/>
    </source>
</evidence>
<name>A0A1D8JCH3_9BACL</name>
<gene>
    <name evidence="3" type="ORF">BI350_01455</name>
</gene>
<dbReference type="CDD" id="cd02205">
    <property type="entry name" value="CBS_pair_SF"/>
    <property type="match status" value="1"/>
</dbReference>
<dbReference type="Pfam" id="PF00571">
    <property type="entry name" value="CBS"/>
    <property type="match status" value="1"/>
</dbReference>
<dbReference type="RefSeq" id="WP_075526506.1">
    <property type="nucleotide sequence ID" value="NZ_CP017560.1"/>
</dbReference>
<evidence type="ECO:0000259" key="2">
    <source>
        <dbReference type="PROSITE" id="PS51371"/>
    </source>
</evidence>
<dbReference type="EMBL" id="CP017560">
    <property type="protein sequence ID" value="AOV06403.1"/>
    <property type="molecule type" value="Genomic_DNA"/>
</dbReference>
<accession>A0A1D8JCH3</accession>
<organism evidence="3 4">
    <name type="scientific">Sporosarcina ureilytica</name>
    <dbReference type="NCBI Taxonomy" id="298596"/>
    <lineage>
        <taxon>Bacteria</taxon>
        <taxon>Bacillati</taxon>
        <taxon>Bacillota</taxon>
        <taxon>Bacilli</taxon>
        <taxon>Bacillales</taxon>
        <taxon>Caryophanaceae</taxon>
        <taxon>Sporosarcina</taxon>
    </lineage>
</organism>
<dbReference type="SUPFAM" id="SSF54631">
    <property type="entry name" value="CBS-domain pair"/>
    <property type="match status" value="1"/>
</dbReference>
<keyword evidence="1" id="KW-0129">CBS domain</keyword>